<dbReference type="FunFam" id="3.90.550.10:FF:000046">
    <property type="entry name" value="Mannose-1-phosphate guanylyltransferase (GDP)"/>
    <property type="match status" value="1"/>
</dbReference>
<protein>
    <recommendedName>
        <fullName evidence="2">mannose-1-phosphate guanylyltransferase</fullName>
        <ecNumber evidence="2">2.7.7.13</ecNumber>
    </recommendedName>
</protein>
<dbReference type="PANTHER" id="PTHR46390">
    <property type="entry name" value="MANNOSE-1-PHOSPHATE GUANYLYLTRANSFERASE"/>
    <property type="match status" value="1"/>
</dbReference>
<dbReference type="PANTHER" id="PTHR46390:SF1">
    <property type="entry name" value="MANNOSE-1-PHOSPHATE GUANYLYLTRANSFERASE"/>
    <property type="match status" value="1"/>
</dbReference>
<evidence type="ECO:0000256" key="6">
    <source>
        <dbReference type="ARBA" id="ARBA00023134"/>
    </source>
</evidence>
<dbReference type="Proteomes" id="UP000230859">
    <property type="component" value="Unassembled WGS sequence"/>
</dbReference>
<dbReference type="SUPFAM" id="SSF53448">
    <property type="entry name" value="Nucleotide-diphospho-sugar transferases"/>
    <property type="match status" value="1"/>
</dbReference>
<evidence type="ECO:0000256" key="4">
    <source>
        <dbReference type="ARBA" id="ARBA00022695"/>
    </source>
</evidence>
<dbReference type="Gene3D" id="3.90.550.10">
    <property type="entry name" value="Spore Coat Polysaccharide Biosynthesis Protein SpsA, Chain A"/>
    <property type="match status" value="1"/>
</dbReference>
<keyword evidence="5" id="KW-0547">Nucleotide-binding</keyword>
<feature type="domain" description="Nucleotidyl transferase" evidence="8">
    <location>
        <begin position="4"/>
        <end position="283"/>
    </location>
</feature>
<keyword evidence="6" id="KW-0342">GTP-binding</keyword>
<keyword evidence="3" id="KW-0808">Transferase</keyword>
<evidence type="ECO:0000313" key="11">
    <source>
        <dbReference type="Proteomes" id="UP000230859"/>
    </source>
</evidence>
<proteinExistence type="inferred from homology"/>
<dbReference type="AlphaFoldDB" id="A0A2H0LPV8"/>
<evidence type="ECO:0000256" key="3">
    <source>
        <dbReference type="ARBA" id="ARBA00022679"/>
    </source>
</evidence>
<dbReference type="InterPro" id="IPR051161">
    <property type="entry name" value="Mannose-6P_isomerase_type2"/>
</dbReference>
<comment type="catalytic activity">
    <reaction evidence="7">
        <text>alpha-D-mannose 1-phosphate + GTP + H(+) = GDP-alpha-D-mannose + diphosphate</text>
        <dbReference type="Rhea" id="RHEA:15229"/>
        <dbReference type="ChEBI" id="CHEBI:15378"/>
        <dbReference type="ChEBI" id="CHEBI:33019"/>
        <dbReference type="ChEBI" id="CHEBI:37565"/>
        <dbReference type="ChEBI" id="CHEBI:57527"/>
        <dbReference type="ChEBI" id="CHEBI:58409"/>
        <dbReference type="EC" id="2.7.7.13"/>
    </reaction>
</comment>
<evidence type="ECO:0000256" key="5">
    <source>
        <dbReference type="ARBA" id="ARBA00022741"/>
    </source>
</evidence>
<evidence type="ECO:0000313" key="10">
    <source>
        <dbReference type="EMBL" id="PIQ86452.1"/>
    </source>
</evidence>
<dbReference type="SUPFAM" id="SSF159283">
    <property type="entry name" value="Guanosine diphospho-D-mannose pyrophosphorylase/mannose-6-phosphate isomerase linker domain"/>
    <property type="match status" value="1"/>
</dbReference>
<gene>
    <name evidence="10" type="ORF">COV74_04565</name>
</gene>
<organism evidence="10 11">
    <name type="scientific">Candidatus Abzuiibacterium crystallinum</name>
    <dbReference type="NCBI Taxonomy" id="1974748"/>
    <lineage>
        <taxon>Bacteria</taxon>
        <taxon>Pseudomonadati</taxon>
        <taxon>Candidatus Omnitrophota</taxon>
        <taxon>Candidatus Abzuiibacterium</taxon>
    </lineage>
</organism>
<dbReference type="CDD" id="cd02509">
    <property type="entry name" value="GDP-M1P_Guanylyltransferase"/>
    <property type="match status" value="1"/>
</dbReference>
<dbReference type="Pfam" id="PF00483">
    <property type="entry name" value="NTP_transferase"/>
    <property type="match status" value="1"/>
</dbReference>
<dbReference type="EMBL" id="PCVY01000043">
    <property type="protein sequence ID" value="PIQ86452.1"/>
    <property type="molecule type" value="Genomic_DNA"/>
</dbReference>
<dbReference type="InterPro" id="IPR005835">
    <property type="entry name" value="NTP_transferase_dom"/>
</dbReference>
<dbReference type="InterPro" id="IPR054566">
    <property type="entry name" value="ManC/GMP-like_b-helix"/>
</dbReference>
<evidence type="ECO:0000259" key="9">
    <source>
        <dbReference type="Pfam" id="PF22640"/>
    </source>
</evidence>
<dbReference type="InterPro" id="IPR049577">
    <property type="entry name" value="GMPP_N"/>
</dbReference>
<dbReference type="InterPro" id="IPR029044">
    <property type="entry name" value="Nucleotide-diphossugar_trans"/>
</dbReference>
<reference evidence="10 11" key="1">
    <citation type="submission" date="2017-09" db="EMBL/GenBank/DDBJ databases">
        <title>Depth-based differentiation of microbial function through sediment-hosted aquifers and enrichment of novel symbionts in the deep terrestrial subsurface.</title>
        <authorList>
            <person name="Probst A.J."/>
            <person name="Ladd B."/>
            <person name="Jarett J.K."/>
            <person name="Geller-Mcgrath D.E."/>
            <person name="Sieber C.M."/>
            <person name="Emerson J.B."/>
            <person name="Anantharaman K."/>
            <person name="Thomas B.C."/>
            <person name="Malmstrom R."/>
            <person name="Stieglmeier M."/>
            <person name="Klingl A."/>
            <person name="Woyke T."/>
            <person name="Ryan C.M."/>
            <person name="Banfield J.F."/>
        </authorList>
    </citation>
    <scope>NUCLEOTIDE SEQUENCE [LARGE SCALE GENOMIC DNA]</scope>
    <source>
        <strain evidence="10">CG11_big_fil_rev_8_21_14_0_20_45_26</strain>
    </source>
</reference>
<evidence type="ECO:0000256" key="1">
    <source>
        <dbReference type="ARBA" id="ARBA00006115"/>
    </source>
</evidence>
<dbReference type="GO" id="GO:0009298">
    <property type="term" value="P:GDP-mannose biosynthetic process"/>
    <property type="evidence" value="ECO:0007669"/>
    <property type="project" value="TreeGrafter"/>
</dbReference>
<dbReference type="EC" id="2.7.7.13" evidence="2"/>
<sequence length="350" mass="39664">MKWAIVMAGGQGKRLWPLSRQNNPKQFLTLFGGKSLIEHTIDRIKPIVPAHRIWVITHQDYVARTRKLLKSVPAAQIIGEPEARNTAATIGLGVYLIQKRDPNAVVTVFPADHIILNKRLFAQAVLKAMKRAAHGVSHVLFGVVPTYPATAYGYIERTSKQTARQVFQVSRFIEKPHLKKAKQLFQNKKMYWQAGIFTFHINTFITSLQKTLPRHARQIQQITAHWPKGKASKMPKAHLFKQLSNISVDFGVMEKSRNIEMIPARFDWNDVGSWNALSSVWQRDQNGNAVHGSAVFLEAKHNLVRSSQRLTCLLGVNDLIVIDTDDSVLITTKHHAEQVKQLTDTLKLKI</sequence>
<feature type="domain" description="MannoseP isomerase/GMP-like beta-helix" evidence="9">
    <location>
        <begin position="292"/>
        <end position="345"/>
    </location>
</feature>
<dbReference type="Pfam" id="PF22640">
    <property type="entry name" value="ManC_GMP_beta-helix"/>
    <property type="match status" value="1"/>
</dbReference>
<dbReference type="GO" id="GO:0005525">
    <property type="term" value="F:GTP binding"/>
    <property type="evidence" value="ECO:0007669"/>
    <property type="project" value="UniProtKB-KW"/>
</dbReference>
<dbReference type="GO" id="GO:0004475">
    <property type="term" value="F:mannose-1-phosphate guanylyltransferase (GTP) activity"/>
    <property type="evidence" value="ECO:0007669"/>
    <property type="project" value="UniProtKB-EC"/>
</dbReference>
<evidence type="ECO:0000259" key="8">
    <source>
        <dbReference type="Pfam" id="PF00483"/>
    </source>
</evidence>
<comment type="similarity">
    <text evidence="1">Belongs to the mannose-6-phosphate isomerase type 2 family.</text>
</comment>
<keyword evidence="4" id="KW-0548">Nucleotidyltransferase</keyword>
<evidence type="ECO:0000256" key="7">
    <source>
        <dbReference type="ARBA" id="ARBA00047343"/>
    </source>
</evidence>
<accession>A0A2H0LPV8</accession>
<comment type="caution">
    <text evidence="10">The sequence shown here is derived from an EMBL/GenBank/DDBJ whole genome shotgun (WGS) entry which is preliminary data.</text>
</comment>
<name>A0A2H0LPV8_9BACT</name>
<evidence type="ECO:0000256" key="2">
    <source>
        <dbReference type="ARBA" id="ARBA00012387"/>
    </source>
</evidence>